<dbReference type="Proteomes" id="UP000182334">
    <property type="component" value="Chromosome II"/>
</dbReference>
<keyword evidence="12" id="KW-1185">Reference proteome</keyword>
<dbReference type="InterPro" id="IPR018807">
    <property type="entry name" value="YJL171C/Tos1_N"/>
</dbReference>
<evidence type="ECO:0000256" key="5">
    <source>
        <dbReference type="ARBA" id="ARBA00022801"/>
    </source>
</evidence>
<dbReference type="PANTHER" id="PTHR31737">
    <property type="entry name" value="PROTEIN TOS1"/>
    <property type="match status" value="1"/>
</dbReference>
<gene>
    <name evidence="11" type="ORF">SAMEA4029010_CIC11G00000003360</name>
</gene>
<comment type="similarity">
    <text evidence="2">Belongs to the PGA52 family.</text>
</comment>
<evidence type="ECO:0000256" key="6">
    <source>
        <dbReference type="ARBA" id="ARBA00023295"/>
    </source>
</evidence>
<evidence type="ECO:0000256" key="4">
    <source>
        <dbReference type="ARBA" id="ARBA00022729"/>
    </source>
</evidence>
<keyword evidence="7" id="KW-0961">Cell wall biogenesis/degradation</keyword>
<dbReference type="GO" id="GO:0009277">
    <property type="term" value="C:fungal-type cell wall"/>
    <property type="evidence" value="ECO:0007669"/>
    <property type="project" value="TreeGrafter"/>
</dbReference>
<evidence type="ECO:0000256" key="2">
    <source>
        <dbReference type="ARBA" id="ARBA00006055"/>
    </source>
</evidence>
<keyword evidence="4 8" id="KW-0732">Signal</keyword>
<evidence type="ECO:0000313" key="11">
    <source>
        <dbReference type="EMBL" id="SGZ50310.1"/>
    </source>
</evidence>
<dbReference type="InterPro" id="IPR018805">
    <property type="entry name" value="YJL171C/Tos1_C"/>
</dbReference>
<feature type="signal peptide" evidence="8">
    <location>
        <begin position="1"/>
        <end position="22"/>
    </location>
</feature>
<keyword evidence="5" id="KW-0378">Hydrolase</keyword>
<dbReference type="STRING" id="45354.A0A1L0DD45"/>
<dbReference type="OrthoDB" id="118256at2759"/>
<feature type="domain" description="Cell wall protein YJL171C/Tos1 C-terminal" evidence="9">
    <location>
        <begin position="138"/>
        <end position="371"/>
    </location>
</feature>
<dbReference type="AlphaFoldDB" id="A0A1L0DD45"/>
<proteinExistence type="inferred from homology"/>
<reference evidence="11 12" key="1">
    <citation type="submission" date="2016-10" db="EMBL/GenBank/DDBJ databases">
        <authorList>
            <person name="de Groot N.N."/>
        </authorList>
    </citation>
    <scope>NUCLEOTIDE SEQUENCE [LARGE SCALE GENOMIC DNA]</scope>
    <source>
        <strain evidence="11 12">CBS 141442</strain>
    </source>
</reference>
<dbReference type="GO" id="GO:0042973">
    <property type="term" value="F:glucan endo-1,3-beta-D-glucosidase activity"/>
    <property type="evidence" value="ECO:0007669"/>
    <property type="project" value="UniProtKB-EC"/>
</dbReference>
<evidence type="ECO:0000259" key="9">
    <source>
        <dbReference type="Pfam" id="PF10287"/>
    </source>
</evidence>
<comment type="catalytic activity">
    <reaction evidence="1">
        <text>Hydrolysis of (1-&gt;3)-beta-D-glucosidic linkages in (1-&gt;3)-beta-D-glucans.</text>
        <dbReference type="EC" id="3.2.1.39"/>
    </reaction>
</comment>
<evidence type="ECO:0000259" key="10">
    <source>
        <dbReference type="Pfam" id="PF10290"/>
    </source>
</evidence>
<dbReference type="Pfam" id="PF10287">
    <property type="entry name" value="YJL171C_Tos1_C"/>
    <property type="match status" value="1"/>
</dbReference>
<protein>
    <recommendedName>
        <fullName evidence="3">glucan endo-1,3-beta-D-glucosidase</fullName>
        <ecNumber evidence="3">3.2.1.39</ecNumber>
    </recommendedName>
</protein>
<evidence type="ECO:0000256" key="3">
    <source>
        <dbReference type="ARBA" id="ARBA00012780"/>
    </source>
</evidence>
<feature type="domain" description="Cell wall protein YJL171C/Tos1 N-terminal" evidence="10">
    <location>
        <begin position="67"/>
        <end position="131"/>
    </location>
</feature>
<name>A0A1L0DD45_9ASCO</name>
<evidence type="ECO:0000313" key="12">
    <source>
        <dbReference type="Proteomes" id="UP000182334"/>
    </source>
</evidence>
<dbReference type="PANTHER" id="PTHR31737:SF3">
    <property type="entry name" value="CELL WALL PROTEIN YJL171C"/>
    <property type="match status" value="1"/>
</dbReference>
<keyword evidence="6" id="KW-0326">Glycosidase</keyword>
<dbReference type="Pfam" id="PF10290">
    <property type="entry name" value="YJL171C_Tos1_N"/>
    <property type="match status" value="1"/>
</dbReference>
<organism evidence="11 12">
    <name type="scientific">Sungouiella intermedia</name>
    <dbReference type="NCBI Taxonomy" id="45354"/>
    <lineage>
        <taxon>Eukaryota</taxon>
        <taxon>Fungi</taxon>
        <taxon>Dikarya</taxon>
        <taxon>Ascomycota</taxon>
        <taxon>Saccharomycotina</taxon>
        <taxon>Pichiomycetes</taxon>
        <taxon>Metschnikowiaceae</taxon>
        <taxon>Sungouiella</taxon>
    </lineage>
</organism>
<dbReference type="EMBL" id="LT635757">
    <property type="protein sequence ID" value="SGZ50310.1"/>
    <property type="molecule type" value="Genomic_DNA"/>
</dbReference>
<dbReference type="EC" id="3.2.1.39" evidence="3"/>
<sequence length="424" mass="45030">MKSSFLLTLTAAIAVLMAASLASQNGPNVQTGAPEEIISGSQTSTVTTSQQTAQGSQVADSNTAVDVIEFENVGYTGYYYDVATLGESSSSCGCALSESFTVFTGSNSPLDEELSVHFRGPLHLEQFAYYTADDSSSGSWSRVSYYNASSQTANNVTFLNNAGEQNSCLGKALTYSSGNGTGSSTSSTILEADNLVESNEEYTIFSSQSCPDSGFNNACGVYRLGIPAYHGFGGTTKLFLFEWTMPQTTTTNKSIDYYDMPAIWFLNAKIPRTSQYSSNSSCSCWNSGCGELDVFEVLNLTTPHKLYATIHDYQGTDSINAGIAASGYFSRSTSSTMKGGVRFGTDGTISIFLLDDLSIDESIDASDVSSWISGAGTEDVKSLSSISMNTSATLSSKKSGSNSVESHGFFSALVTFMVLALLYI</sequence>
<evidence type="ECO:0000256" key="1">
    <source>
        <dbReference type="ARBA" id="ARBA00000382"/>
    </source>
</evidence>
<evidence type="ECO:0000256" key="7">
    <source>
        <dbReference type="ARBA" id="ARBA00023316"/>
    </source>
</evidence>
<dbReference type="GO" id="GO:0071555">
    <property type="term" value="P:cell wall organization"/>
    <property type="evidence" value="ECO:0007669"/>
    <property type="project" value="UniProtKB-KW"/>
</dbReference>
<feature type="chain" id="PRO_5012182429" description="glucan endo-1,3-beta-D-glucosidase" evidence="8">
    <location>
        <begin position="23"/>
        <end position="424"/>
    </location>
</feature>
<accession>A0A1L0DD45</accession>
<evidence type="ECO:0000256" key="8">
    <source>
        <dbReference type="SAM" id="SignalP"/>
    </source>
</evidence>